<sequence>MKERKGKRTAIVLAVVVTAAVIVSAFVHAGEDDFLTDPARLTASWQVEEVWQNGKRVNRSLILIDIDKNGGFRLDNDDRGDEQRGKLKEVDGQLRFFGDDGWIYDIHGRQRQLVVTARKGEKEETWICQRYSYCRDALRTEEEQQEVFFQICKRALNIEDDTERNLYFLIMNMMDSGCPEGKAITAAKEFCIRGRAFVWYAEEHGIVVTDEAVEEYKREFAKIMKETPQAFEGYDVGLKKVGMTYEDYVQVEAEAHRWDVYESAVYRKYLAEQEDLGEDVARRFHHTKAYQKLKVELYDVIERIKEEL</sequence>
<comment type="caution">
    <text evidence="2">The sequence shown here is derived from an EMBL/GenBank/DDBJ whole genome shotgun (WGS) entry which is preliminary data.</text>
</comment>
<keyword evidence="1" id="KW-0732">Signal</keyword>
<feature type="signal peptide" evidence="1">
    <location>
        <begin position="1"/>
        <end position="29"/>
    </location>
</feature>
<evidence type="ECO:0000256" key="1">
    <source>
        <dbReference type="SAM" id="SignalP"/>
    </source>
</evidence>
<dbReference type="RefSeq" id="WP_118336192.1">
    <property type="nucleotide sequence ID" value="NZ_AP025567.1"/>
</dbReference>
<gene>
    <name evidence="2" type="ORF">DW099_14760</name>
</gene>
<name>A0A415DZ43_9FIRM</name>
<protein>
    <recommendedName>
        <fullName evidence="4">Trigger factor C-terminal domain-containing protein</fullName>
    </recommendedName>
</protein>
<proteinExistence type="predicted"/>
<dbReference type="STRING" id="1776384.GCA_900086585_01650"/>
<feature type="chain" id="PRO_5019067644" description="Trigger factor C-terminal domain-containing protein" evidence="1">
    <location>
        <begin position="30"/>
        <end position="308"/>
    </location>
</feature>
<dbReference type="SUPFAM" id="SSF109998">
    <property type="entry name" value="Triger factor/SurA peptide-binding domain-like"/>
    <property type="match status" value="1"/>
</dbReference>
<dbReference type="AlphaFoldDB" id="A0A415DZ43"/>
<evidence type="ECO:0000313" key="2">
    <source>
        <dbReference type="EMBL" id="RHJ86096.1"/>
    </source>
</evidence>
<evidence type="ECO:0008006" key="4">
    <source>
        <dbReference type="Google" id="ProtNLM"/>
    </source>
</evidence>
<evidence type="ECO:0000313" key="3">
    <source>
        <dbReference type="Proteomes" id="UP000284841"/>
    </source>
</evidence>
<accession>A0A415DZ43</accession>
<dbReference type="EMBL" id="QRMS01000004">
    <property type="protein sequence ID" value="RHJ86096.1"/>
    <property type="molecule type" value="Genomic_DNA"/>
</dbReference>
<keyword evidence="3" id="KW-1185">Reference proteome</keyword>
<reference evidence="2 3" key="1">
    <citation type="submission" date="2018-08" db="EMBL/GenBank/DDBJ databases">
        <title>A genome reference for cultivated species of the human gut microbiota.</title>
        <authorList>
            <person name="Zou Y."/>
            <person name="Xue W."/>
            <person name="Luo G."/>
        </authorList>
    </citation>
    <scope>NUCLEOTIDE SEQUENCE [LARGE SCALE GENOMIC DNA]</scope>
    <source>
        <strain evidence="2 3">AM07-24</strain>
    </source>
</reference>
<organism evidence="2 3">
    <name type="scientific">Emergencia timonensis</name>
    <dbReference type="NCBI Taxonomy" id="1776384"/>
    <lineage>
        <taxon>Bacteria</taxon>
        <taxon>Bacillati</taxon>
        <taxon>Bacillota</taxon>
        <taxon>Clostridia</taxon>
        <taxon>Peptostreptococcales</taxon>
        <taxon>Anaerovoracaceae</taxon>
        <taxon>Emergencia</taxon>
    </lineage>
</organism>
<dbReference type="InterPro" id="IPR027304">
    <property type="entry name" value="Trigger_fact/SurA_dom_sf"/>
</dbReference>
<dbReference type="Proteomes" id="UP000284841">
    <property type="component" value="Unassembled WGS sequence"/>
</dbReference>